<reference evidence="1" key="2">
    <citation type="journal article" date="2023" name="Int. J. Mol. Sci.">
        <title>De Novo Assembly and Annotation of 11 Diverse Shrub Willow (Salix) Genomes Reveals Novel Gene Organization in Sex-Linked Regions.</title>
        <authorList>
            <person name="Hyden B."/>
            <person name="Feng K."/>
            <person name="Yates T.B."/>
            <person name="Jawdy S."/>
            <person name="Cereghino C."/>
            <person name="Smart L.B."/>
            <person name="Muchero W."/>
        </authorList>
    </citation>
    <scope>NUCLEOTIDE SEQUENCE</scope>
    <source>
        <tissue evidence="1">Shoot tip</tissue>
    </source>
</reference>
<protein>
    <submittedName>
        <fullName evidence="1">B3 DOMAIN PLANT PROTEIN-RELATED</fullName>
    </submittedName>
</protein>
<dbReference type="GO" id="GO:0003677">
    <property type="term" value="F:DNA binding"/>
    <property type="evidence" value="ECO:0007669"/>
    <property type="project" value="InterPro"/>
</dbReference>
<evidence type="ECO:0000313" key="2">
    <source>
        <dbReference type="Proteomes" id="UP001151752"/>
    </source>
</evidence>
<dbReference type="EMBL" id="JAPFFM010000019">
    <property type="protein sequence ID" value="KAJ6687537.1"/>
    <property type="molecule type" value="Genomic_DNA"/>
</dbReference>
<proteinExistence type="predicted"/>
<sequence>MDSAFKQSYVNGLGPLTDLPLKVKKRIVSMEGKDVELVVEKQLYQVDMNGTNNRLSILVGQVIAKTFLKDEEKRALIDGDCLKVNILKPSLEMVSDMNLK</sequence>
<dbReference type="Proteomes" id="UP001151752">
    <property type="component" value="Chromosome 15W"/>
</dbReference>
<dbReference type="PANTHER" id="PTHR31541">
    <property type="entry name" value="B3 DOMAIN PLANT PROTEIN-RELATED"/>
    <property type="match status" value="1"/>
</dbReference>
<name>A0A9Q0PFZ1_9ROSI</name>
<organism evidence="1 2">
    <name type="scientific">Salix koriyanagi</name>
    <dbReference type="NCBI Taxonomy" id="2511006"/>
    <lineage>
        <taxon>Eukaryota</taxon>
        <taxon>Viridiplantae</taxon>
        <taxon>Streptophyta</taxon>
        <taxon>Embryophyta</taxon>
        <taxon>Tracheophyta</taxon>
        <taxon>Spermatophyta</taxon>
        <taxon>Magnoliopsida</taxon>
        <taxon>eudicotyledons</taxon>
        <taxon>Gunneridae</taxon>
        <taxon>Pentapetalae</taxon>
        <taxon>rosids</taxon>
        <taxon>fabids</taxon>
        <taxon>Malpighiales</taxon>
        <taxon>Salicaceae</taxon>
        <taxon>Saliceae</taxon>
        <taxon>Salix</taxon>
    </lineage>
</organism>
<dbReference type="PANTHER" id="PTHR31541:SF25">
    <property type="entry name" value="GAMMA-GLIADIN B"/>
    <property type="match status" value="1"/>
</dbReference>
<keyword evidence="2" id="KW-1185">Reference proteome</keyword>
<reference evidence="1" key="1">
    <citation type="submission" date="2022-11" db="EMBL/GenBank/DDBJ databases">
        <authorList>
            <person name="Hyden B.L."/>
            <person name="Feng K."/>
            <person name="Yates T."/>
            <person name="Jawdy S."/>
            <person name="Smart L.B."/>
            <person name="Muchero W."/>
        </authorList>
    </citation>
    <scope>NUCLEOTIDE SEQUENCE</scope>
    <source>
        <tissue evidence="1">Shoot tip</tissue>
    </source>
</reference>
<dbReference type="InterPro" id="IPR005508">
    <property type="entry name" value="At2g31720-like"/>
</dbReference>
<accession>A0A9Q0PFZ1</accession>
<comment type="caution">
    <text evidence="1">The sequence shown here is derived from an EMBL/GenBank/DDBJ whole genome shotgun (WGS) entry which is preliminary data.</text>
</comment>
<dbReference type="AlphaFoldDB" id="A0A9Q0PFZ1"/>
<dbReference type="Pfam" id="PF03754">
    <property type="entry name" value="At2g31720-like"/>
    <property type="match status" value="1"/>
</dbReference>
<evidence type="ECO:0000313" key="1">
    <source>
        <dbReference type="EMBL" id="KAJ6687537.1"/>
    </source>
</evidence>
<gene>
    <name evidence="1" type="ORF">OIU74_016263</name>
</gene>